<dbReference type="GO" id="GO:0007156">
    <property type="term" value="P:homophilic cell adhesion via plasma membrane adhesion molecules"/>
    <property type="evidence" value="ECO:0007669"/>
    <property type="project" value="TreeGrafter"/>
</dbReference>
<feature type="domain" description="Fibronectin type-III" evidence="12">
    <location>
        <begin position="568"/>
        <end position="675"/>
    </location>
</feature>
<keyword evidence="9" id="KW-0393">Immunoglobulin domain</keyword>
<dbReference type="GO" id="GO:0007411">
    <property type="term" value="P:axon guidance"/>
    <property type="evidence" value="ECO:0007669"/>
    <property type="project" value="TreeGrafter"/>
</dbReference>
<proteinExistence type="predicted"/>
<dbReference type="CDD" id="cd00063">
    <property type="entry name" value="FN3"/>
    <property type="match status" value="1"/>
</dbReference>
<evidence type="ECO:0000256" key="1">
    <source>
        <dbReference type="ARBA" id="ARBA00004167"/>
    </source>
</evidence>
<keyword evidence="4" id="KW-0677">Repeat</keyword>
<dbReference type="GO" id="GO:0030424">
    <property type="term" value="C:axon"/>
    <property type="evidence" value="ECO:0007669"/>
    <property type="project" value="TreeGrafter"/>
</dbReference>
<name>A0A8S3V2U3_MYTED</name>
<dbReference type="InterPro" id="IPR003599">
    <property type="entry name" value="Ig_sub"/>
</dbReference>
<feature type="domain" description="Ig-like" evidence="11">
    <location>
        <begin position="282"/>
        <end position="366"/>
    </location>
</feature>
<evidence type="ECO:0000256" key="6">
    <source>
        <dbReference type="ARBA" id="ARBA00022989"/>
    </source>
</evidence>
<dbReference type="InterPro" id="IPR013783">
    <property type="entry name" value="Ig-like_fold"/>
</dbReference>
<feature type="domain" description="Ig-like" evidence="11">
    <location>
        <begin position="194"/>
        <end position="277"/>
    </location>
</feature>
<keyword evidence="7" id="KW-0472">Membrane</keyword>
<dbReference type="OrthoDB" id="5985519at2759"/>
<dbReference type="Gene3D" id="2.60.40.10">
    <property type="entry name" value="Immunoglobulins"/>
    <property type="match status" value="7"/>
</dbReference>
<dbReference type="InterPro" id="IPR003598">
    <property type="entry name" value="Ig_sub2"/>
</dbReference>
<evidence type="ECO:0000256" key="3">
    <source>
        <dbReference type="ARBA" id="ARBA00022729"/>
    </source>
</evidence>
<keyword evidence="5" id="KW-0130">Cell adhesion</keyword>
<feature type="domain" description="Ig-like" evidence="11">
    <location>
        <begin position="476"/>
        <end position="559"/>
    </location>
</feature>
<dbReference type="InterPro" id="IPR003961">
    <property type="entry name" value="FN3_dom"/>
</dbReference>
<evidence type="ECO:0000313" key="13">
    <source>
        <dbReference type="EMBL" id="CAG2249196.1"/>
    </source>
</evidence>
<evidence type="ECO:0000256" key="4">
    <source>
        <dbReference type="ARBA" id="ARBA00022737"/>
    </source>
</evidence>
<dbReference type="GO" id="GO:0098632">
    <property type="term" value="F:cell-cell adhesion mediator activity"/>
    <property type="evidence" value="ECO:0007669"/>
    <property type="project" value="TreeGrafter"/>
</dbReference>
<accession>A0A8S3V2U3</accession>
<dbReference type="SMART" id="SM00409">
    <property type="entry name" value="IG"/>
    <property type="match status" value="5"/>
</dbReference>
<dbReference type="SMART" id="SM00408">
    <property type="entry name" value="IGc2"/>
    <property type="match status" value="5"/>
</dbReference>
<keyword evidence="3" id="KW-0732">Signal</keyword>
<evidence type="ECO:0000256" key="5">
    <source>
        <dbReference type="ARBA" id="ARBA00022889"/>
    </source>
</evidence>
<dbReference type="SUPFAM" id="SSF48726">
    <property type="entry name" value="Immunoglobulin"/>
    <property type="match status" value="6"/>
</dbReference>
<dbReference type="PROSITE" id="PS50853">
    <property type="entry name" value="FN3"/>
    <property type="match status" value="1"/>
</dbReference>
<feature type="region of interest" description="Disordered" evidence="10">
    <location>
        <begin position="658"/>
        <end position="677"/>
    </location>
</feature>
<dbReference type="PANTHER" id="PTHR10075">
    <property type="entry name" value="BASIGIN RELATED"/>
    <property type="match status" value="1"/>
</dbReference>
<dbReference type="PROSITE" id="PS50835">
    <property type="entry name" value="IG_LIKE"/>
    <property type="match status" value="5"/>
</dbReference>
<dbReference type="GO" id="GO:0070593">
    <property type="term" value="P:dendrite self-avoidance"/>
    <property type="evidence" value="ECO:0007669"/>
    <property type="project" value="TreeGrafter"/>
</dbReference>
<evidence type="ECO:0000256" key="8">
    <source>
        <dbReference type="ARBA" id="ARBA00023157"/>
    </source>
</evidence>
<evidence type="ECO:0000259" key="11">
    <source>
        <dbReference type="PROSITE" id="PS50835"/>
    </source>
</evidence>
<comment type="subcellular location">
    <subcellularLocation>
        <location evidence="1">Membrane</location>
        <topology evidence="1">Single-pass membrane protein</topology>
    </subcellularLocation>
</comment>
<keyword evidence="2" id="KW-0812">Transmembrane</keyword>
<dbReference type="CDD" id="cd00096">
    <property type="entry name" value="Ig"/>
    <property type="match status" value="2"/>
</dbReference>
<dbReference type="PANTHER" id="PTHR10075:SF100">
    <property type="entry name" value="FASCICLIN-2"/>
    <property type="match status" value="1"/>
</dbReference>
<dbReference type="EMBL" id="CAJPWZ010002966">
    <property type="protein sequence ID" value="CAG2249196.1"/>
    <property type="molecule type" value="Genomic_DNA"/>
</dbReference>
<dbReference type="InterPro" id="IPR036179">
    <property type="entry name" value="Ig-like_dom_sf"/>
</dbReference>
<evidence type="ECO:0000256" key="10">
    <source>
        <dbReference type="SAM" id="MobiDB-lite"/>
    </source>
</evidence>
<dbReference type="SUPFAM" id="SSF49265">
    <property type="entry name" value="Fibronectin type III"/>
    <property type="match status" value="1"/>
</dbReference>
<dbReference type="InterPro" id="IPR013098">
    <property type="entry name" value="Ig_I-set"/>
</dbReference>
<keyword evidence="6" id="KW-1133">Transmembrane helix</keyword>
<evidence type="ECO:0000256" key="2">
    <source>
        <dbReference type="ARBA" id="ARBA00022692"/>
    </source>
</evidence>
<comment type="caution">
    <text evidence="13">The sequence shown here is derived from an EMBL/GenBank/DDBJ whole genome shotgun (WGS) entry which is preliminary data.</text>
</comment>
<dbReference type="InterPro" id="IPR036116">
    <property type="entry name" value="FN3_sf"/>
</dbReference>
<organism evidence="13 14">
    <name type="scientific">Mytilus edulis</name>
    <name type="common">Blue mussel</name>
    <dbReference type="NCBI Taxonomy" id="6550"/>
    <lineage>
        <taxon>Eukaryota</taxon>
        <taxon>Metazoa</taxon>
        <taxon>Spiralia</taxon>
        <taxon>Lophotrochozoa</taxon>
        <taxon>Mollusca</taxon>
        <taxon>Bivalvia</taxon>
        <taxon>Autobranchia</taxon>
        <taxon>Pteriomorphia</taxon>
        <taxon>Mytilida</taxon>
        <taxon>Mytiloidea</taxon>
        <taxon>Mytilidae</taxon>
        <taxon>Mytilinae</taxon>
        <taxon>Mytilus</taxon>
    </lineage>
</organism>
<evidence type="ECO:0000256" key="7">
    <source>
        <dbReference type="ARBA" id="ARBA00023136"/>
    </source>
</evidence>
<dbReference type="FunFam" id="2.60.40.10:FF:000032">
    <property type="entry name" value="palladin isoform X1"/>
    <property type="match status" value="1"/>
</dbReference>
<dbReference type="AlphaFoldDB" id="A0A8S3V2U3"/>
<evidence type="ECO:0000259" key="12">
    <source>
        <dbReference type="PROSITE" id="PS50853"/>
    </source>
</evidence>
<sequence length="677" mass="74708">MSYFTDYPPREFSTEPNTQNPIPELSLKIVLCRASSSPSAQYRWMKDGTYITEYNALDYSYRMMSVNRTDAGIYRCVAKNYLGAIRSKGAKIVIAYIDNFESHTNQTVNVLSGDGVVINLPSINSVPDPAVSWYASGVEMAPEAQRHQITLEKTLVLLSTSIHSDNGKIYKAEALNGINGVSRTTKDFALRVGGDRDTKLECIYNARPLSGLQTKWYKKGSQRTEIVANNKYIFNTVYKRVLTIKDPDLSDAGQYECEAVFVSNGQSSTKTSDAYLTVNEAPLITSQIQSQYIRDFGQSIQVDCLAIGNPSPTITWYFNAQPVSSVGNIRLSVTQSGSLKIGNLEWSDAGVYQCFASNTAGETKISTWIKVDQSPPMFISSPLNLTLVEGADARFPCEVSGAPKPVTIWKKKVDSTESEVATGGRYQINPITNELLIITTETSDSALFSCNASNRQGSVYAEATLNVYQRTQITQPPQTITEVEKGSVASLQCGVSHDVNVNITWKWYQGLVELNPSDRITIEQDGTLTILSVYSSDSGVYKCQVLSAGGNDDRSTDLKVIELPFKPVITNISVPPTALKSANISFTPGPNGNTPIERFIFQKRMVTYYPDKGVTMGKDEGWETYPQDVATNARFFVMPNLRPSRYFQFRLSCVNKVGQGPPSDAKPNTPLLMPGQR</sequence>
<gene>
    <name evidence="13" type="ORF">MEDL_60978</name>
</gene>
<reference evidence="13" key="1">
    <citation type="submission" date="2021-03" db="EMBL/GenBank/DDBJ databases">
        <authorList>
            <person name="Bekaert M."/>
        </authorList>
    </citation>
    <scope>NUCLEOTIDE SEQUENCE</scope>
</reference>
<keyword evidence="8" id="KW-1015">Disulfide bond</keyword>
<dbReference type="FunFam" id="2.60.40.10:FF:000017">
    <property type="entry name" value="Down syndrome cell adhesion molecule b"/>
    <property type="match status" value="1"/>
</dbReference>
<feature type="domain" description="Ig-like" evidence="11">
    <location>
        <begin position="9"/>
        <end position="93"/>
    </location>
</feature>
<dbReference type="Pfam" id="PF13927">
    <property type="entry name" value="Ig_3"/>
    <property type="match status" value="2"/>
</dbReference>
<dbReference type="GO" id="GO:0005886">
    <property type="term" value="C:plasma membrane"/>
    <property type="evidence" value="ECO:0007669"/>
    <property type="project" value="TreeGrafter"/>
</dbReference>
<keyword evidence="14" id="KW-1185">Reference proteome</keyword>
<dbReference type="Proteomes" id="UP000683360">
    <property type="component" value="Unassembled WGS sequence"/>
</dbReference>
<dbReference type="Pfam" id="PF07679">
    <property type="entry name" value="I-set"/>
    <property type="match status" value="2"/>
</dbReference>
<protein>
    <submittedName>
        <fullName evidence="13">SDK</fullName>
    </submittedName>
</protein>
<feature type="domain" description="Ig-like" evidence="11">
    <location>
        <begin position="376"/>
        <end position="466"/>
    </location>
</feature>
<evidence type="ECO:0000256" key="9">
    <source>
        <dbReference type="ARBA" id="ARBA00023319"/>
    </source>
</evidence>
<evidence type="ECO:0000313" key="14">
    <source>
        <dbReference type="Proteomes" id="UP000683360"/>
    </source>
</evidence>
<dbReference type="InterPro" id="IPR007110">
    <property type="entry name" value="Ig-like_dom"/>
</dbReference>